<dbReference type="OrthoDB" id="25607at2"/>
<name>K6XBW0_9MICO</name>
<feature type="domain" description="Thioester reductase (TE)" evidence="2">
    <location>
        <begin position="18"/>
        <end position="303"/>
    </location>
</feature>
<dbReference type="GO" id="GO:0080019">
    <property type="term" value="F:alcohol-forming very long-chain fatty acyl-CoA reductase activity"/>
    <property type="evidence" value="ECO:0007669"/>
    <property type="project" value="InterPro"/>
</dbReference>
<gene>
    <name evidence="3" type="ORF">KILIM_034_00330</name>
</gene>
<dbReference type="InterPro" id="IPR013120">
    <property type="entry name" value="FAR_NAD-bd"/>
</dbReference>
<dbReference type="AlphaFoldDB" id="K6XBW0"/>
<dbReference type="RefSeq" id="WP_006592816.1">
    <property type="nucleotide sequence ID" value="NZ_BAHD01000034.1"/>
</dbReference>
<protein>
    <recommendedName>
        <fullName evidence="2">Thioester reductase (TE) domain-containing protein</fullName>
    </recommendedName>
</protein>
<proteinExistence type="predicted"/>
<evidence type="ECO:0000256" key="1">
    <source>
        <dbReference type="SAM" id="MobiDB-lite"/>
    </source>
</evidence>
<comment type="caution">
    <text evidence="3">The sequence shown here is derived from an EMBL/GenBank/DDBJ whole genome shotgun (WGS) entry which is preliminary data.</text>
</comment>
<dbReference type="GO" id="GO:0035336">
    <property type="term" value="P:long-chain fatty-acyl-CoA metabolic process"/>
    <property type="evidence" value="ECO:0007669"/>
    <property type="project" value="TreeGrafter"/>
</dbReference>
<dbReference type="Pfam" id="PF07993">
    <property type="entry name" value="NAD_binding_4"/>
    <property type="match status" value="1"/>
</dbReference>
<dbReference type="PANTHER" id="PTHR11011:SF45">
    <property type="entry name" value="FATTY ACYL-COA REDUCTASE CG8306-RELATED"/>
    <property type="match status" value="1"/>
</dbReference>
<evidence type="ECO:0000313" key="4">
    <source>
        <dbReference type="Proteomes" id="UP000008366"/>
    </source>
</evidence>
<dbReference type="eggNOG" id="COG0451">
    <property type="taxonomic scope" value="Bacteria"/>
</dbReference>
<dbReference type="Gene3D" id="3.40.50.720">
    <property type="entry name" value="NAD(P)-binding Rossmann-like Domain"/>
    <property type="match status" value="1"/>
</dbReference>
<organism evidence="3 4">
    <name type="scientific">Kineosphaera limosa NBRC 100340</name>
    <dbReference type="NCBI Taxonomy" id="1184609"/>
    <lineage>
        <taxon>Bacteria</taxon>
        <taxon>Bacillati</taxon>
        <taxon>Actinomycetota</taxon>
        <taxon>Actinomycetes</taxon>
        <taxon>Micrococcales</taxon>
        <taxon>Dermatophilaceae</taxon>
        <taxon>Kineosphaera</taxon>
    </lineage>
</organism>
<reference evidence="3 4" key="1">
    <citation type="submission" date="2012-08" db="EMBL/GenBank/DDBJ databases">
        <title>Whole genome shotgun sequence of Kineosphaera limosa NBRC 100340.</title>
        <authorList>
            <person name="Yoshida I."/>
            <person name="Isaki S."/>
            <person name="Hosoyama A."/>
            <person name="Tsuchikane K."/>
            <person name="Katsumata H."/>
            <person name="Ando Y."/>
            <person name="Ohji S."/>
            <person name="Hamada M."/>
            <person name="Tamura T."/>
            <person name="Yamazoe A."/>
            <person name="Yamazaki S."/>
            <person name="Fujita N."/>
        </authorList>
    </citation>
    <scope>NUCLEOTIDE SEQUENCE [LARGE SCALE GENOMIC DNA]</scope>
    <source>
        <strain evidence="3 4">NBRC 100340</strain>
    </source>
</reference>
<dbReference type="EMBL" id="BAHD01000034">
    <property type="protein sequence ID" value="GAB96284.1"/>
    <property type="molecule type" value="Genomic_DNA"/>
</dbReference>
<dbReference type="PANTHER" id="PTHR11011">
    <property type="entry name" value="MALE STERILITY PROTEIN 2-RELATED"/>
    <property type="match status" value="1"/>
</dbReference>
<evidence type="ECO:0000313" key="3">
    <source>
        <dbReference type="EMBL" id="GAB96284.1"/>
    </source>
</evidence>
<evidence type="ECO:0000259" key="2">
    <source>
        <dbReference type="Pfam" id="PF07993"/>
    </source>
</evidence>
<dbReference type="Proteomes" id="UP000008366">
    <property type="component" value="Unassembled WGS sequence"/>
</dbReference>
<dbReference type="InterPro" id="IPR036291">
    <property type="entry name" value="NAD(P)-bd_dom_sf"/>
</dbReference>
<keyword evidence="4" id="KW-1185">Reference proteome</keyword>
<feature type="region of interest" description="Disordered" evidence="1">
    <location>
        <begin position="474"/>
        <end position="512"/>
    </location>
</feature>
<dbReference type="SUPFAM" id="SSF51735">
    <property type="entry name" value="NAD(P)-binding Rossmann-fold domains"/>
    <property type="match status" value="1"/>
</dbReference>
<dbReference type="InterPro" id="IPR026055">
    <property type="entry name" value="FAR"/>
</dbReference>
<dbReference type="GO" id="GO:0010345">
    <property type="term" value="P:suberin biosynthetic process"/>
    <property type="evidence" value="ECO:0007669"/>
    <property type="project" value="TreeGrafter"/>
</dbReference>
<dbReference type="STRING" id="1184609.KILIM_034_00330"/>
<sequence>MILQSTHTSGPSTRHILLTGVTGFVGQAMLERLLSSTDARVSVLIRSRNRKSAQQRLDELLDKPVFQPLRARLGDESMQEAVRSRVHVIEGDLRDVPDLPGDLDGVVHSASSVNFDDPIDKAFTTNVGGPHALYRALARSGGRTRRAHVVHISTSYVATGRVQVATEVSLEHDVDWRAETSRAVELRGRLARAGHEPREQLAMLRRAGKERARELGWTDVYTLTKALGERVAEDLWAGQGRRLTILRPTIIESALRYPYPGWIDGFKVADPLIAAYAQGRLLGFPGRPESVLDIIPVDFVVNAAGAALDNPPASGQSRYLQVSSGTTNPLTLAELRVWVQDYFAAHPWIDRDGQVIEPEPWEFSDPERLDRWAARRQRALRNSATLLELAPAGWFAHARAGVRAGLRGLDTLRGYVDLYQPYTCATTTYDDTHTRELLGHRRNPRDLFDVNAIDWQRYLTQAHLPALVAIMEGRQRTPSSGAPRTAVSPLRRPRPRAGRHTAEEHTAQALGA</sequence>
<accession>K6XBW0</accession>